<gene>
    <name evidence="2" type="ORF">R6G80_06000</name>
</gene>
<keyword evidence="2" id="KW-0482">Metalloprotease</keyword>
<dbReference type="Proteomes" id="UP001281731">
    <property type="component" value="Unassembled WGS sequence"/>
</dbReference>
<dbReference type="GO" id="GO:0008237">
    <property type="term" value="F:metallopeptidase activity"/>
    <property type="evidence" value="ECO:0007669"/>
    <property type="project" value="UniProtKB-KW"/>
</dbReference>
<dbReference type="Gene3D" id="1.20.150.30">
    <property type="entry name" value="Zincin-like metallopeptidase, N-terminal domain"/>
    <property type="match status" value="1"/>
</dbReference>
<evidence type="ECO:0000313" key="3">
    <source>
        <dbReference type="Proteomes" id="UP001281731"/>
    </source>
</evidence>
<accession>A0AAW9HU88</accession>
<dbReference type="AlphaFoldDB" id="A0AAW9HU88"/>
<dbReference type="InterPro" id="IPR018766">
    <property type="entry name" value="Zinicin_2"/>
</dbReference>
<evidence type="ECO:0000313" key="2">
    <source>
        <dbReference type="EMBL" id="MDY5155278.1"/>
    </source>
</evidence>
<comment type="caution">
    <text evidence="2">The sequence shown here is derived from an EMBL/GenBank/DDBJ whole genome shotgun (WGS) entry which is preliminary data.</text>
</comment>
<dbReference type="RefSeq" id="WP_320756620.1">
    <property type="nucleotide sequence ID" value="NZ_JAWNGC010000006.1"/>
</dbReference>
<evidence type="ECO:0000256" key="1">
    <source>
        <dbReference type="SAM" id="MobiDB-lite"/>
    </source>
</evidence>
<dbReference type="SUPFAM" id="SSF55486">
    <property type="entry name" value="Metalloproteases ('zincins'), catalytic domain"/>
    <property type="match status" value="1"/>
</dbReference>
<sequence length="509" mass="55530">MSDQDKSREEWENMLRSIMGDNVADEVIRSLDETNKGNSENAHSGNLPPMFLDSNGMQLIGSFISSLTGNGGKGPINWKMGDEVARHTVLHNAGDGKPTAEQCSHAKQAMNVANLWVDPVTNFGPINGTLQVWSRLDWVAHSLPTFKKLTGPVGENIARAFEETLTAQLEDIPEDMKDNLFGGSQLFDSNFIVLMISSLLAVQFGKGLGDLATVAFGSTDTGIPLVEGETTALVPANIDEFSDSIQSDLQELQLYVAVREIAAARLYSSVPWLRTSILDAVAAYAGELTINVDAIQERAQEMGFDPHSLDMDNIGTGMGMEVPAIDLGDLFIFDTTEAQQKSLAHVEHLLSLAEGWVSCVTRNAVASQLPHATILEEAFVRREATDSPMNRVFGALIGTDVSPRRISEATAFWMMATDKLGINEREKLWNHPDILPQPEDLENPEKFFETQKELTDIEAELDSFLEEVLNAGLNGTSGKDFGNHNGSDHSNSDNGESNHTENGEQDPGN</sequence>
<dbReference type="NCBIfam" id="TIGR03624">
    <property type="entry name" value="putative hydrolase"/>
    <property type="match status" value="1"/>
</dbReference>
<dbReference type="PANTHER" id="PTHR39420:SF2">
    <property type="entry name" value="HYDROLASE"/>
    <property type="match status" value="1"/>
</dbReference>
<feature type="region of interest" description="Disordered" evidence="1">
    <location>
        <begin position="472"/>
        <end position="509"/>
    </location>
</feature>
<dbReference type="InterPro" id="IPR042271">
    <property type="entry name" value="Zinicin_2_N"/>
</dbReference>
<protein>
    <submittedName>
        <fullName evidence="2">Zinc-dependent metalloprotease</fullName>
    </submittedName>
</protein>
<reference evidence="2" key="1">
    <citation type="submission" date="2023-10" db="EMBL/GenBank/DDBJ databases">
        <title>Whole Genome based description of the genera Actinobaculum and Actinotignum reveals a complex phylogenetic relationship within the species included in the genus Actinotignum.</title>
        <authorList>
            <person name="Jensen C.S."/>
            <person name="Dargis R."/>
            <person name="Kemp M."/>
            <person name="Christensen J.J."/>
        </authorList>
    </citation>
    <scope>NUCLEOTIDE SEQUENCE</scope>
    <source>
        <strain evidence="2">SLA_B511</strain>
    </source>
</reference>
<proteinExistence type="predicted"/>
<feature type="compositionally biased region" description="Basic and acidic residues" evidence="1">
    <location>
        <begin position="486"/>
        <end position="502"/>
    </location>
</feature>
<dbReference type="EMBL" id="JAWNGC010000006">
    <property type="protein sequence ID" value="MDY5155278.1"/>
    <property type="molecule type" value="Genomic_DNA"/>
</dbReference>
<name>A0AAW9HU88_9ACTO</name>
<keyword evidence="2" id="KW-0645">Protease</keyword>
<organism evidence="2 3">
    <name type="scientific">Actinotignum urinale</name>
    <dbReference type="NCBI Taxonomy" id="190146"/>
    <lineage>
        <taxon>Bacteria</taxon>
        <taxon>Bacillati</taxon>
        <taxon>Actinomycetota</taxon>
        <taxon>Actinomycetes</taxon>
        <taxon>Actinomycetales</taxon>
        <taxon>Actinomycetaceae</taxon>
        <taxon>Actinotignum</taxon>
    </lineage>
</organism>
<dbReference type="Pfam" id="PF10103">
    <property type="entry name" value="Zincin_2"/>
    <property type="match status" value="1"/>
</dbReference>
<dbReference type="PANTHER" id="PTHR39420">
    <property type="match status" value="1"/>
</dbReference>
<keyword evidence="2" id="KW-0378">Hydrolase</keyword>